<dbReference type="InterPro" id="IPR001789">
    <property type="entry name" value="Sig_transdc_resp-reg_receiver"/>
</dbReference>
<dbReference type="InterPro" id="IPR050595">
    <property type="entry name" value="Bact_response_regulator"/>
</dbReference>
<dbReference type="Gene3D" id="3.40.50.2300">
    <property type="match status" value="1"/>
</dbReference>
<dbReference type="SMART" id="SM00448">
    <property type="entry name" value="REC"/>
    <property type="match status" value="1"/>
</dbReference>
<keyword evidence="1 2" id="KW-0597">Phosphoprotein</keyword>
<dbReference type="PROSITE" id="PS50110">
    <property type="entry name" value="RESPONSE_REGULATORY"/>
    <property type="match status" value="1"/>
</dbReference>
<feature type="domain" description="Response regulatory" evidence="3">
    <location>
        <begin position="5"/>
        <end position="124"/>
    </location>
</feature>
<dbReference type="AlphaFoldDB" id="A0A0T5YYC4"/>
<protein>
    <submittedName>
        <fullName evidence="4">Response regulator receiver domain</fullName>
    </submittedName>
</protein>
<dbReference type="PANTHER" id="PTHR44591:SF3">
    <property type="entry name" value="RESPONSE REGULATORY DOMAIN-CONTAINING PROTEIN"/>
    <property type="match status" value="1"/>
</dbReference>
<evidence type="ECO:0000259" key="3">
    <source>
        <dbReference type="PROSITE" id="PS50110"/>
    </source>
</evidence>
<gene>
    <name evidence="4" type="ORF">Ga0074115_11554</name>
</gene>
<dbReference type="EMBL" id="LDXT01000082">
    <property type="protein sequence ID" value="KRT55230.1"/>
    <property type="molecule type" value="Genomic_DNA"/>
</dbReference>
<feature type="modified residue" description="4-aspartylphosphate" evidence="2">
    <location>
        <position position="54"/>
    </location>
</feature>
<dbReference type="RefSeq" id="WP_060528474.1">
    <property type="nucleotide sequence ID" value="NZ_KQ557132.1"/>
</dbReference>
<keyword evidence="5" id="KW-1185">Reference proteome</keyword>
<name>A0A0T5YYC4_9GAMM</name>
<evidence type="ECO:0000313" key="4">
    <source>
        <dbReference type="EMBL" id="KRT55230.1"/>
    </source>
</evidence>
<dbReference type="InterPro" id="IPR011006">
    <property type="entry name" value="CheY-like_superfamily"/>
</dbReference>
<sequence length="125" mass="13443">MDKPRLIAVDDELEMAAMIAEIAEMAGFESEVSSSAKALLDAEAECRHDVIVIDLFMPDTDGFELINALANRGCTATIIMVSGYDKTLLKGAGKIAEANGLNLLGTLTKPFRLDDVEALLRKAID</sequence>
<reference evidence="4 5" key="1">
    <citation type="submission" date="2015-11" db="EMBL/GenBank/DDBJ databases">
        <title>The genome of Candidatus Endoriftia persephone in Ridgeia piscesae and population structure of the North Eastern Pacific vestimentiferan symbionts.</title>
        <authorList>
            <person name="Perez M."/>
            <person name="Juniper K.S."/>
        </authorList>
    </citation>
    <scope>NUCLEOTIDE SEQUENCE [LARGE SCALE GENOMIC DNA]</scope>
    <source>
        <strain evidence="4">Ind11</strain>
    </source>
</reference>
<dbReference type="Pfam" id="PF00072">
    <property type="entry name" value="Response_reg"/>
    <property type="match status" value="1"/>
</dbReference>
<evidence type="ECO:0000256" key="1">
    <source>
        <dbReference type="ARBA" id="ARBA00022553"/>
    </source>
</evidence>
<organism evidence="4 5">
    <name type="scientific">endosymbiont of Ridgeia piscesae</name>
    <dbReference type="NCBI Taxonomy" id="54398"/>
    <lineage>
        <taxon>Bacteria</taxon>
        <taxon>Pseudomonadati</taxon>
        <taxon>Pseudomonadota</taxon>
        <taxon>Gammaproteobacteria</taxon>
        <taxon>sulfur-oxidizing symbionts</taxon>
    </lineage>
</organism>
<proteinExistence type="predicted"/>
<dbReference type="OrthoDB" id="9796655at2"/>
<dbReference type="PANTHER" id="PTHR44591">
    <property type="entry name" value="STRESS RESPONSE REGULATOR PROTEIN 1"/>
    <property type="match status" value="1"/>
</dbReference>
<dbReference type="SUPFAM" id="SSF52172">
    <property type="entry name" value="CheY-like"/>
    <property type="match status" value="1"/>
</dbReference>
<dbReference type="Proteomes" id="UP000051634">
    <property type="component" value="Unassembled WGS sequence"/>
</dbReference>
<dbReference type="GO" id="GO:0000160">
    <property type="term" value="P:phosphorelay signal transduction system"/>
    <property type="evidence" value="ECO:0007669"/>
    <property type="project" value="InterPro"/>
</dbReference>
<comment type="caution">
    <text evidence="4">The sequence shown here is derived from an EMBL/GenBank/DDBJ whole genome shotgun (WGS) entry which is preliminary data.</text>
</comment>
<evidence type="ECO:0000313" key="5">
    <source>
        <dbReference type="Proteomes" id="UP000051634"/>
    </source>
</evidence>
<accession>A0A0T5YYC4</accession>
<evidence type="ECO:0000256" key="2">
    <source>
        <dbReference type="PROSITE-ProRule" id="PRU00169"/>
    </source>
</evidence>